<dbReference type="InterPro" id="IPR013088">
    <property type="entry name" value="Znf_NHR/GATA"/>
</dbReference>
<dbReference type="InterPro" id="IPR000679">
    <property type="entry name" value="Znf_GATA"/>
</dbReference>
<feature type="domain" description="GATA-type" evidence="8">
    <location>
        <begin position="254"/>
        <end position="307"/>
    </location>
</feature>
<dbReference type="PANTHER" id="PTHR10071:SF281">
    <property type="entry name" value="BOX A-BINDING FACTOR-RELATED"/>
    <property type="match status" value="1"/>
</dbReference>
<dbReference type="PROSITE" id="PS50114">
    <property type="entry name" value="GATA_ZN_FINGER_2"/>
    <property type="match status" value="2"/>
</dbReference>
<dbReference type="GO" id="GO:0045944">
    <property type="term" value="P:positive regulation of transcription by RNA polymerase II"/>
    <property type="evidence" value="ECO:0007669"/>
    <property type="project" value="TreeGrafter"/>
</dbReference>
<dbReference type="PROSITE" id="PS00344">
    <property type="entry name" value="GATA_ZN_FINGER_1"/>
    <property type="match status" value="1"/>
</dbReference>
<dbReference type="SMART" id="SM00401">
    <property type="entry name" value="ZnF_GATA"/>
    <property type="match status" value="2"/>
</dbReference>
<keyword evidence="2" id="KW-0479">Metal-binding</keyword>
<reference evidence="9" key="1">
    <citation type="submission" date="2023-03" db="EMBL/GenBank/DDBJ databases">
        <title>Massive genome expansion in bonnet fungi (Mycena s.s.) driven by repeated elements and novel gene families across ecological guilds.</title>
        <authorList>
            <consortium name="Lawrence Berkeley National Laboratory"/>
            <person name="Harder C.B."/>
            <person name="Miyauchi S."/>
            <person name="Viragh M."/>
            <person name="Kuo A."/>
            <person name="Thoen E."/>
            <person name="Andreopoulos B."/>
            <person name="Lu D."/>
            <person name="Skrede I."/>
            <person name="Drula E."/>
            <person name="Henrissat B."/>
            <person name="Morin E."/>
            <person name="Kohler A."/>
            <person name="Barry K."/>
            <person name="LaButti K."/>
            <person name="Morin E."/>
            <person name="Salamov A."/>
            <person name="Lipzen A."/>
            <person name="Mereny Z."/>
            <person name="Hegedus B."/>
            <person name="Baldrian P."/>
            <person name="Stursova M."/>
            <person name="Weitz H."/>
            <person name="Taylor A."/>
            <person name="Grigoriev I.V."/>
            <person name="Nagy L.G."/>
            <person name="Martin F."/>
            <person name="Kauserud H."/>
        </authorList>
    </citation>
    <scope>NUCLEOTIDE SEQUENCE</scope>
    <source>
        <strain evidence="9">CBHHK002</strain>
    </source>
</reference>
<keyword evidence="3 6" id="KW-0863">Zinc-finger</keyword>
<feature type="compositionally biased region" description="Polar residues" evidence="7">
    <location>
        <begin position="143"/>
        <end position="172"/>
    </location>
</feature>
<dbReference type="Gene3D" id="3.30.50.10">
    <property type="entry name" value="Erythroid Transcription Factor GATA-1, subunit A"/>
    <property type="match status" value="2"/>
</dbReference>
<evidence type="ECO:0000256" key="5">
    <source>
        <dbReference type="ARBA" id="ARBA00023242"/>
    </source>
</evidence>
<evidence type="ECO:0000256" key="3">
    <source>
        <dbReference type="ARBA" id="ARBA00022771"/>
    </source>
</evidence>
<dbReference type="EMBL" id="JARIHO010000045">
    <property type="protein sequence ID" value="KAJ7323898.1"/>
    <property type="molecule type" value="Genomic_DNA"/>
</dbReference>
<keyword evidence="4" id="KW-0862">Zinc</keyword>
<evidence type="ECO:0000313" key="10">
    <source>
        <dbReference type="Proteomes" id="UP001218218"/>
    </source>
</evidence>
<dbReference type="GO" id="GO:0005634">
    <property type="term" value="C:nucleus"/>
    <property type="evidence" value="ECO:0007669"/>
    <property type="project" value="UniProtKB-SubCell"/>
</dbReference>
<name>A0AAD6ZIV7_9AGAR</name>
<dbReference type="PRINTS" id="PR00619">
    <property type="entry name" value="GATAZNFINGER"/>
</dbReference>
<evidence type="ECO:0000256" key="7">
    <source>
        <dbReference type="SAM" id="MobiDB-lite"/>
    </source>
</evidence>
<feature type="region of interest" description="Disordered" evidence="7">
    <location>
        <begin position="109"/>
        <end position="187"/>
    </location>
</feature>
<dbReference type="Proteomes" id="UP001218218">
    <property type="component" value="Unassembled WGS sequence"/>
</dbReference>
<organism evidence="9 10">
    <name type="scientific">Mycena albidolilacea</name>
    <dbReference type="NCBI Taxonomy" id="1033008"/>
    <lineage>
        <taxon>Eukaryota</taxon>
        <taxon>Fungi</taxon>
        <taxon>Dikarya</taxon>
        <taxon>Basidiomycota</taxon>
        <taxon>Agaricomycotina</taxon>
        <taxon>Agaricomycetes</taxon>
        <taxon>Agaricomycetidae</taxon>
        <taxon>Agaricales</taxon>
        <taxon>Marasmiineae</taxon>
        <taxon>Mycenaceae</taxon>
        <taxon>Mycena</taxon>
    </lineage>
</organism>
<evidence type="ECO:0000313" key="9">
    <source>
        <dbReference type="EMBL" id="KAJ7323898.1"/>
    </source>
</evidence>
<dbReference type="AlphaFoldDB" id="A0AAD6ZIV7"/>
<protein>
    <recommendedName>
        <fullName evidence="8">GATA-type domain-containing protein</fullName>
    </recommendedName>
</protein>
<evidence type="ECO:0000256" key="4">
    <source>
        <dbReference type="ARBA" id="ARBA00022833"/>
    </source>
</evidence>
<dbReference type="SUPFAM" id="SSF57716">
    <property type="entry name" value="Glucocorticoid receptor-like (DNA-binding domain)"/>
    <property type="match status" value="2"/>
</dbReference>
<feature type="domain" description="GATA-type" evidence="8">
    <location>
        <begin position="188"/>
        <end position="231"/>
    </location>
</feature>
<evidence type="ECO:0000256" key="2">
    <source>
        <dbReference type="ARBA" id="ARBA00022723"/>
    </source>
</evidence>
<dbReference type="CDD" id="cd00202">
    <property type="entry name" value="ZnF_GATA"/>
    <property type="match status" value="2"/>
</dbReference>
<gene>
    <name evidence="9" type="ORF">DFH08DRAFT_1028784</name>
</gene>
<dbReference type="GO" id="GO:0000978">
    <property type="term" value="F:RNA polymerase II cis-regulatory region sequence-specific DNA binding"/>
    <property type="evidence" value="ECO:0007669"/>
    <property type="project" value="TreeGrafter"/>
</dbReference>
<dbReference type="PANTHER" id="PTHR10071">
    <property type="entry name" value="TRANSCRIPTION FACTOR GATA FAMILY MEMBER"/>
    <property type="match status" value="1"/>
</dbReference>
<dbReference type="GO" id="GO:0008270">
    <property type="term" value="F:zinc ion binding"/>
    <property type="evidence" value="ECO:0007669"/>
    <property type="project" value="UniProtKB-KW"/>
</dbReference>
<keyword evidence="5" id="KW-0539">Nucleus</keyword>
<accession>A0AAD6ZIV7</accession>
<sequence>MSYYQRSSGSNGDNSRQRGEHSRSNSGQHWVPHPGYAPSTGSWNQDTMGHPTFNPGGYYPDAAAGYPPTQRTSPYGPQYPQHQGYPSAFVDPAYMNSANMPTNYSGWQPSPGVAHPSSFNPNAAPPSTPWPQQSYNPTPPQAPSHTSSYPRSHTPGGSSSRNNHSRQPSATQIHLPDPEPHPGIMSGADGGKVCSHCHATATPLWRRDPRTHKPLCNACGLYEQQHGVRRPQALIAVDTQDPEPVGGDSDEDGEYDGRECGNCGTRRTSAWRRDKRGAQVCNACGVYERMNGRARPLKLRNDKIRPREKH</sequence>
<evidence type="ECO:0000256" key="1">
    <source>
        <dbReference type="ARBA" id="ARBA00004123"/>
    </source>
</evidence>
<keyword evidence="10" id="KW-1185">Reference proteome</keyword>
<dbReference type="GO" id="GO:0000122">
    <property type="term" value="P:negative regulation of transcription by RNA polymerase II"/>
    <property type="evidence" value="ECO:0007669"/>
    <property type="project" value="TreeGrafter"/>
</dbReference>
<dbReference type="Pfam" id="PF00320">
    <property type="entry name" value="GATA"/>
    <property type="match status" value="2"/>
</dbReference>
<evidence type="ECO:0000259" key="8">
    <source>
        <dbReference type="PROSITE" id="PS50114"/>
    </source>
</evidence>
<evidence type="ECO:0000256" key="6">
    <source>
        <dbReference type="PROSITE-ProRule" id="PRU00094"/>
    </source>
</evidence>
<dbReference type="GO" id="GO:0000981">
    <property type="term" value="F:DNA-binding transcription factor activity, RNA polymerase II-specific"/>
    <property type="evidence" value="ECO:0007669"/>
    <property type="project" value="TreeGrafter"/>
</dbReference>
<comment type="caution">
    <text evidence="9">The sequence shown here is derived from an EMBL/GenBank/DDBJ whole genome shotgun (WGS) entry which is preliminary data.</text>
</comment>
<proteinExistence type="predicted"/>
<feature type="compositionally biased region" description="Polar residues" evidence="7">
    <location>
        <begin position="1"/>
        <end position="14"/>
    </location>
</feature>
<comment type="subcellular location">
    <subcellularLocation>
        <location evidence="1">Nucleus</location>
    </subcellularLocation>
</comment>
<dbReference type="InterPro" id="IPR039355">
    <property type="entry name" value="Transcription_factor_GATA"/>
</dbReference>
<feature type="region of interest" description="Disordered" evidence="7">
    <location>
        <begin position="1"/>
        <end position="84"/>
    </location>
</feature>